<keyword evidence="2" id="KW-1185">Reference proteome</keyword>
<proteinExistence type="predicted"/>
<evidence type="ECO:0000313" key="2">
    <source>
        <dbReference type="Proteomes" id="UP000053257"/>
    </source>
</evidence>
<dbReference type="AlphaFoldDB" id="A0A0C3PLC8"/>
<dbReference type="EMBL" id="KN840501">
    <property type="protein sequence ID" value="KIP07243.1"/>
    <property type="molecule type" value="Genomic_DNA"/>
</dbReference>
<evidence type="ECO:0000313" key="1">
    <source>
        <dbReference type="EMBL" id="KIP07243.1"/>
    </source>
</evidence>
<organism evidence="1 2">
    <name type="scientific">Phlebiopsis gigantea (strain 11061_1 CR5-6)</name>
    <name type="common">White-rot fungus</name>
    <name type="synonym">Peniophora gigantea</name>
    <dbReference type="NCBI Taxonomy" id="745531"/>
    <lineage>
        <taxon>Eukaryota</taxon>
        <taxon>Fungi</taxon>
        <taxon>Dikarya</taxon>
        <taxon>Basidiomycota</taxon>
        <taxon>Agaricomycotina</taxon>
        <taxon>Agaricomycetes</taxon>
        <taxon>Polyporales</taxon>
        <taxon>Phanerochaetaceae</taxon>
        <taxon>Phlebiopsis</taxon>
    </lineage>
</organism>
<name>A0A0C3PLC8_PHLG1</name>
<protein>
    <submittedName>
        <fullName evidence="1">Uncharacterized protein</fullName>
    </submittedName>
</protein>
<accession>A0A0C3PLC8</accession>
<sequence>MTGLRHLAARLRTVSTRSVIALTLFSEDLEIACTKTAPGTRGDEAMKQRVAICTTDASEEMWLVCLRSLNRLSRVKYPKA</sequence>
<dbReference type="Proteomes" id="UP000053257">
    <property type="component" value="Unassembled WGS sequence"/>
</dbReference>
<gene>
    <name evidence="1" type="ORF">PHLGIDRAFT_427417</name>
</gene>
<reference evidence="1 2" key="1">
    <citation type="journal article" date="2014" name="PLoS Genet.">
        <title>Analysis of the Phlebiopsis gigantea genome, transcriptome and secretome provides insight into its pioneer colonization strategies of wood.</title>
        <authorList>
            <person name="Hori C."/>
            <person name="Ishida T."/>
            <person name="Igarashi K."/>
            <person name="Samejima M."/>
            <person name="Suzuki H."/>
            <person name="Master E."/>
            <person name="Ferreira P."/>
            <person name="Ruiz-Duenas F.J."/>
            <person name="Held B."/>
            <person name="Canessa P."/>
            <person name="Larrondo L.F."/>
            <person name="Schmoll M."/>
            <person name="Druzhinina I.S."/>
            <person name="Kubicek C.P."/>
            <person name="Gaskell J.A."/>
            <person name="Kersten P."/>
            <person name="St John F."/>
            <person name="Glasner J."/>
            <person name="Sabat G."/>
            <person name="Splinter BonDurant S."/>
            <person name="Syed K."/>
            <person name="Yadav J."/>
            <person name="Mgbeahuruike A.C."/>
            <person name="Kovalchuk A."/>
            <person name="Asiegbu F.O."/>
            <person name="Lackner G."/>
            <person name="Hoffmeister D."/>
            <person name="Rencoret J."/>
            <person name="Gutierrez A."/>
            <person name="Sun H."/>
            <person name="Lindquist E."/>
            <person name="Barry K."/>
            <person name="Riley R."/>
            <person name="Grigoriev I.V."/>
            <person name="Henrissat B."/>
            <person name="Kues U."/>
            <person name="Berka R.M."/>
            <person name="Martinez A.T."/>
            <person name="Covert S.F."/>
            <person name="Blanchette R.A."/>
            <person name="Cullen D."/>
        </authorList>
    </citation>
    <scope>NUCLEOTIDE SEQUENCE [LARGE SCALE GENOMIC DNA]</scope>
    <source>
        <strain evidence="1 2">11061_1 CR5-6</strain>
    </source>
</reference>
<dbReference type="HOGENOM" id="CLU_2590576_0_0_1"/>